<sequence>MDKLFNKYYDRLMQPLETKIFGRIRKQLLSKAKGKVLEIGSGTGINFLYYEFADQVIAIEPDPMMLEQSLIKAREATVPIEVVPGDAQKLPYPTNSFDSIVGTLVLCTIPDPAKALAEIHRVCKPEGTILIFEHVRLNHLVLGKIQDWLTPVWKRLCVGCHLNRNTLETVEQAGFRVVQTTSMCRELFLVIEARIK</sequence>
<dbReference type="InterPro" id="IPR013216">
    <property type="entry name" value="Methyltransf_11"/>
</dbReference>
<accession>A0ABW1IT09</accession>
<dbReference type="GO" id="GO:0008168">
    <property type="term" value="F:methyltransferase activity"/>
    <property type="evidence" value="ECO:0007669"/>
    <property type="project" value="UniProtKB-KW"/>
</dbReference>
<dbReference type="InterPro" id="IPR052356">
    <property type="entry name" value="Thiol_S-MT"/>
</dbReference>
<keyword evidence="2" id="KW-0808">Transferase</keyword>
<evidence type="ECO:0000259" key="1">
    <source>
        <dbReference type="Pfam" id="PF08241"/>
    </source>
</evidence>
<dbReference type="GO" id="GO:0032259">
    <property type="term" value="P:methylation"/>
    <property type="evidence" value="ECO:0007669"/>
    <property type="project" value="UniProtKB-KW"/>
</dbReference>
<dbReference type="PANTHER" id="PTHR45036">
    <property type="entry name" value="METHYLTRANSFERASE LIKE 7B"/>
    <property type="match status" value="1"/>
</dbReference>
<keyword evidence="3" id="KW-1185">Reference proteome</keyword>
<dbReference type="InterPro" id="IPR029063">
    <property type="entry name" value="SAM-dependent_MTases_sf"/>
</dbReference>
<feature type="domain" description="Methyltransferase type 11" evidence="1">
    <location>
        <begin position="37"/>
        <end position="131"/>
    </location>
</feature>
<keyword evidence="2" id="KW-0489">Methyltransferase</keyword>
<dbReference type="Proteomes" id="UP001596250">
    <property type="component" value="Unassembled WGS sequence"/>
</dbReference>
<reference evidence="3" key="1">
    <citation type="journal article" date="2019" name="Int. J. Syst. Evol. Microbiol.">
        <title>The Global Catalogue of Microorganisms (GCM) 10K type strain sequencing project: providing services to taxonomists for standard genome sequencing and annotation.</title>
        <authorList>
            <consortium name="The Broad Institute Genomics Platform"/>
            <consortium name="The Broad Institute Genome Sequencing Center for Infectious Disease"/>
            <person name="Wu L."/>
            <person name="Ma J."/>
        </authorList>
    </citation>
    <scope>NUCLEOTIDE SEQUENCE [LARGE SCALE GENOMIC DNA]</scope>
    <source>
        <strain evidence="3">CCM 8749</strain>
    </source>
</reference>
<proteinExistence type="predicted"/>
<dbReference type="EC" id="2.1.1.-" evidence="2"/>
<dbReference type="Pfam" id="PF08241">
    <property type="entry name" value="Methyltransf_11"/>
    <property type="match status" value="1"/>
</dbReference>
<gene>
    <name evidence="2" type="ORF">ACFPXP_17010</name>
</gene>
<dbReference type="SUPFAM" id="SSF53335">
    <property type="entry name" value="S-adenosyl-L-methionine-dependent methyltransferases"/>
    <property type="match status" value="1"/>
</dbReference>
<name>A0ABW1IT09_9BACL</name>
<dbReference type="Gene3D" id="3.40.50.150">
    <property type="entry name" value="Vaccinia Virus protein VP39"/>
    <property type="match status" value="1"/>
</dbReference>
<evidence type="ECO:0000313" key="3">
    <source>
        <dbReference type="Proteomes" id="UP001596250"/>
    </source>
</evidence>
<dbReference type="CDD" id="cd02440">
    <property type="entry name" value="AdoMet_MTases"/>
    <property type="match status" value="1"/>
</dbReference>
<organism evidence="2 3">
    <name type="scientific">Marinicrinis lubricantis</name>
    <dbReference type="NCBI Taxonomy" id="2086470"/>
    <lineage>
        <taxon>Bacteria</taxon>
        <taxon>Bacillati</taxon>
        <taxon>Bacillota</taxon>
        <taxon>Bacilli</taxon>
        <taxon>Bacillales</taxon>
        <taxon>Paenibacillaceae</taxon>
    </lineage>
</organism>
<evidence type="ECO:0000313" key="2">
    <source>
        <dbReference type="EMBL" id="MFC5988104.1"/>
    </source>
</evidence>
<dbReference type="RefSeq" id="WP_141336219.1">
    <property type="nucleotide sequence ID" value="NZ_CBCSCT010000021.1"/>
</dbReference>
<dbReference type="PANTHER" id="PTHR45036:SF1">
    <property type="entry name" value="METHYLTRANSFERASE LIKE 7A"/>
    <property type="match status" value="1"/>
</dbReference>
<dbReference type="EMBL" id="JBHSQV010000176">
    <property type="protein sequence ID" value="MFC5988104.1"/>
    <property type="molecule type" value="Genomic_DNA"/>
</dbReference>
<comment type="caution">
    <text evidence="2">The sequence shown here is derived from an EMBL/GenBank/DDBJ whole genome shotgun (WGS) entry which is preliminary data.</text>
</comment>
<protein>
    <submittedName>
        <fullName evidence="2">Class I SAM-dependent methyltransferase</fullName>
        <ecNumber evidence="2">2.1.1.-</ecNumber>
    </submittedName>
</protein>